<reference evidence="1" key="1">
    <citation type="submission" date="2019-11" db="EMBL/GenBank/DDBJ databases">
        <title>Genomic insights into an expanded diversity of filamentous marine cyanobacteria reveals the extraordinary biosynthetic potential of Moorea and Okeania.</title>
        <authorList>
            <person name="Ferreira Leao T."/>
            <person name="Wang M."/>
            <person name="Moss N."/>
            <person name="Da Silva R."/>
            <person name="Sanders J."/>
            <person name="Nurk S."/>
            <person name="Gurevich A."/>
            <person name="Humphrey G."/>
            <person name="Reher R."/>
            <person name="Zhu Q."/>
            <person name="Belda-Ferre P."/>
            <person name="Glukhov E."/>
            <person name="Rex R."/>
            <person name="Dorrestein P.C."/>
            <person name="Knight R."/>
            <person name="Pevzner P."/>
            <person name="Gerwick W.H."/>
            <person name="Gerwick L."/>
        </authorList>
    </citation>
    <scope>NUCLEOTIDE SEQUENCE</scope>
    <source>
        <strain evidence="1">SIO1C4</strain>
    </source>
</reference>
<evidence type="ECO:0000313" key="1">
    <source>
        <dbReference type="EMBL" id="NER31275.1"/>
    </source>
</evidence>
<comment type="caution">
    <text evidence="1">The sequence shown here is derived from an EMBL/GenBank/DDBJ whole genome shotgun (WGS) entry which is preliminary data.</text>
</comment>
<dbReference type="AlphaFoldDB" id="A0A6B3NK75"/>
<proteinExistence type="predicted"/>
<accession>A0A6B3NK75</accession>
<organism evidence="1">
    <name type="scientific">Symploca sp. SIO1C4</name>
    <dbReference type="NCBI Taxonomy" id="2607765"/>
    <lineage>
        <taxon>Bacteria</taxon>
        <taxon>Bacillati</taxon>
        <taxon>Cyanobacteriota</taxon>
        <taxon>Cyanophyceae</taxon>
        <taxon>Coleofasciculales</taxon>
        <taxon>Coleofasciculaceae</taxon>
        <taxon>Symploca</taxon>
    </lineage>
</organism>
<protein>
    <submittedName>
        <fullName evidence="1">Uncharacterized protein</fullName>
    </submittedName>
</protein>
<sequence length="212" mass="24998">MWYNFFRRIFRKRSQQVGHRNGLNLEQYITFDKEQVRRSWVRFHGIRFNLDQNLLKEIQQAQDIGYKLEVSRHWLAELRYYALISFGNLRQSDLTFCTYYDTGNDSQEAMMRSVISIDGDILHQIRNDCLENPDFVHQLASAHYWLIDQLLAKLRIGALLNVNRLSWGLSGLSVASSVIPYVQNILDNPWLLLGPPVMLWLLQQGFKRLLLP</sequence>
<gene>
    <name evidence="1" type="ORF">F6J89_27565</name>
</gene>
<dbReference type="EMBL" id="JAAHFQ010000770">
    <property type="protein sequence ID" value="NER31275.1"/>
    <property type="molecule type" value="Genomic_DNA"/>
</dbReference>
<name>A0A6B3NK75_9CYAN</name>
<feature type="non-terminal residue" evidence="1">
    <location>
        <position position="212"/>
    </location>
</feature>